<evidence type="ECO:0000256" key="7">
    <source>
        <dbReference type="ARBA" id="ARBA00022779"/>
    </source>
</evidence>
<dbReference type="Proteomes" id="UP000503399">
    <property type="component" value="Chromosome"/>
</dbReference>
<evidence type="ECO:0000256" key="9">
    <source>
        <dbReference type="ARBA" id="ARBA00023136"/>
    </source>
</evidence>
<keyword evidence="8" id="KW-1133">Transmembrane helix</keyword>
<comment type="subcellular location">
    <subcellularLocation>
        <location evidence="2">Cell membrane</location>
        <topology evidence="2">Single-pass membrane protein</topology>
    </subcellularLocation>
</comment>
<keyword evidence="9 10" id="KW-0472">Membrane</keyword>
<evidence type="ECO:0000313" key="12">
    <source>
        <dbReference type="Proteomes" id="UP000503399"/>
    </source>
</evidence>
<organism evidence="11 12">
    <name type="scientific">Candidatus Hydrogenisulfobacillus filiaventi</name>
    <dbReference type="NCBI Taxonomy" id="2707344"/>
    <lineage>
        <taxon>Bacteria</taxon>
        <taxon>Bacillati</taxon>
        <taxon>Bacillota</taxon>
        <taxon>Clostridia</taxon>
        <taxon>Eubacteriales</taxon>
        <taxon>Clostridiales Family XVII. Incertae Sedis</taxon>
        <taxon>Candidatus Hydrogenisulfobacillus</taxon>
    </lineage>
</organism>
<comment type="function">
    <text evidence="1 10">Controls the rotational direction of flagella during chemotaxis.</text>
</comment>
<evidence type="ECO:0000256" key="1">
    <source>
        <dbReference type="ARBA" id="ARBA00002254"/>
    </source>
</evidence>
<evidence type="ECO:0000256" key="6">
    <source>
        <dbReference type="ARBA" id="ARBA00022692"/>
    </source>
</evidence>
<reference evidence="11 12" key="1">
    <citation type="submission" date="2020-02" db="EMBL/GenBank/DDBJ databases">
        <authorList>
            <person name="Hogendoorn C."/>
        </authorList>
    </citation>
    <scope>NUCLEOTIDE SEQUENCE [LARGE SCALE GENOMIC DNA]</scope>
    <source>
        <strain evidence="11">R501</strain>
    </source>
</reference>
<protein>
    <recommendedName>
        <fullName evidence="10">Flagellar protein FliL</fullName>
    </recommendedName>
</protein>
<keyword evidence="6" id="KW-0812">Transmembrane</keyword>
<evidence type="ECO:0000256" key="5">
    <source>
        <dbReference type="ARBA" id="ARBA00022500"/>
    </source>
</evidence>
<proteinExistence type="inferred from homology"/>
<keyword evidence="11" id="KW-0969">Cilium</keyword>
<name>A0A6F8ZDM1_9FIRM</name>
<evidence type="ECO:0000256" key="4">
    <source>
        <dbReference type="ARBA" id="ARBA00022475"/>
    </source>
</evidence>
<keyword evidence="11" id="KW-0966">Cell projection</keyword>
<sequence length="165" mass="16811">MLRRMVGFLVAFLVGAAAGAAGLWFGFPHLLTSRPAPAVTAAFNPAQAVGVTEGDIESNLRQNGHYIRFTVSFAVMPQALKAAEAAAGQTDPASSSGGGSGGTGSAALDARIRNALIDLCRSTSYNALQSPGGLSAFKAAVKVQLEAIFGPGQVGAVYFPTLLTQ</sequence>
<keyword evidence="12" id="KW-1185">Reference proteome</keyword>
<evidence type="ECO:0000256" key="10">
    <source>
        <dbReference type="RuleBase" id="RU364125"/>
    </source>
</evidence>
<dbReference type="InterPro" id="IPR005503">
    <property type="entry name" value="FliL"/>
</dbReference>
<dbReference type="KEGG" id="hfv:R50_0525"/>
<dbReference type="GO" id="GO:0071973">
    <property type="term" value="P:bacterial-type flagellum-dependent cell motility"/>
    <property type="evidence" value="ECO:0007669"/>
    <property type="project" value="InterPro"/>
</dbReference>
<dbReference type="AlphaFoldDB" id="A0A6F8ZDM1"/>
<comment type="similarity">
    <text evidence="3 10">Belongs to the FliL family.</text>
</comment>
<keyword evidence="4 10" id="KW-1003">Cell membrane</keyword>
<dbReference type="Pfam" id="PF03748">
    <property type="entry name" value="FliL"/>
    <property type="match status" value="1"/>
</dbReference>
<evidence type="ECO:0000256" key="2">
    <source>
        <dbReference type="ARBA" id="ARBA00004162"/>
    </source>
</evidence>
<keyword evidence="7 10" id="KW-0283">Flagellar rotation</keyword>
<evidence type="ECO:0000256" key="3">
    <source>
        <dbReference type="ARBA" id="ARBA00008281"/>
    </source>
</evidence>
<keyword evidence="5 10" id="KW-0145">Chemotaxis</keyword>
<dbReference type="GO" id="GO:0009425">
    <property type="term" value="C:bacterial-type flagellum basal body"/>
    <property type="evidence" value="ECO:0007669"/>
    <property type="project" value="InterPro"/>
</dbReference>
<dbReference type="EMBL" id="LR778114">
    <property type="protein sequence ID" value="CAB1128031.1"/>
    <property type="molecule type" value="Genomic_DNA"/>
</dbReference>
<evidence type="ECO:0000256" key="8">
    <source>
        <dbReference type="ARBA" id="ARBA00022989"/>
    </source>
</evidence>
<accession>A0A6F8ZDM1</accession>
<keyword evidence="11" id="KW-0282">Flagellum</keyword>
<gene>
    <name evidence="11" type="ORF">R50_0525</name>
</gene>
<evidence type="ECO:0000313" key="11">
    <source>
        <dbReference type="EMBL" id="CAB1128031.1"/>
    </source>
</evidence>
<dbReference type="GO" id="GO:0006935">
    <property type="term" value="P:chemotaxis"/>
    <property type="evidence" value="ECO:0007669"/>
    <property type="project" value="UniProtKB-KW"/>
</dbReference>
<dbReference type="GO" id="GO:0005886">
    <property type="term" value="C:plasma membrane"/>
    <property type="evidence" value="ECO:0007669"/>
    <property type="project" value="UniProtKB-SubCell"/>
</dbReference>